<reference evidence="2" key="2">
    <citation type="submission" date="2004-09" db="EMBL/GenBank/DDBJ databases">
        <authorList>
            <person name="Gloeckner G."/>
            <person name="Schilhabel M."/>
            <person name="Lehmann R."/>
            <person name="Platzer M."/>
        </authorList>
    </citation>
    <scope>NUCLEOTIDE SEQUENCE</scope>
    <source>
        <strain evidence="2">PBi</strain>
    </source>
</reference>
<gene>
    <name evidence="2" type="ordered locus">BGP204</name>
</gene>
<reference evidence="2" key="1">
    <citation type="journal article" date="2004" name="Nucleic Acids Res.">
        <title>Comparative analysis of the Borrelia garinii genome.</title>
        <authorList>
            <person name="Glockner G."/>
            <person name="Lehmann R."/>
            <person name="Romualdi A."/>
            <person name="Pradella S."/>
            <person name="Schulte-Spechtel U."/>
            <person name="Schilhabel M."/>
            <person name="Wilske B."/>
            <person name="Suhnel J."/>
            <person name="Platzer M."/>
        </authorList>
    </citation>
    <scope>NUCLEOTIDE SEQUENCE [LARGE SCALE GENOMIC DNA]</scope>
    <source>
        <strain>ATCC BAA-2496 / DSM 23469 / PBi</strain>
        <strain evidence="2">PBi</strain>
        <plasmid>11</plasmid>
    </source>
</reference>
<name>A0A7I6GXP3_BORGP</name>
<keyword evidence="1" id="KW-0812">Transmembrane</keyword>
<dbReference type="AlphaFoldDB" id="A0A7I6GXP3"/>
<keyword evidence="1" id="KW-0472">Membrane</keyword>
<evidence type="ECO:0000313" key="3">
    <source>
        <dbReference type="Proteomes" id="UP000002276"/>
    </source>
</evidence>
<accession>A0A7I6GXP3</accession>
<proteinExistence type="predicted"/>
<dbReference type="EMBL" id="AY722925">
    <property type="protein sequence ID" value="AAU86055.1"/>
    <property type="molecule type" value="Genomic_DNA"/>
</dbReference>
<organism evidence="2">
    <name type="scientific">Borrelia garinii subsp. bavariensis (strain ATCC BAA-2496 / DSM 23469 / PBi)</name>
    <name type="common">Borreliella bavariensis</name>
    <dbReference type="NCBI Taxonomy" id="290434"/>
    <lineage>
        <taxon>Bacteria</taxon>
        <taxon>Pseudomonadati</taxon>
        <taxon>Spirochaetota</taxon>
        <taxon>Spirochaetia</taxon>
        <taxon>Spirochaetales</taxon>
        <taxon>Borreliaceae</taxon>
        <taxon>Borreliella</taxon>
    </lineage>
</organism>
<protein>
    <submittedName>
        <fullName evidence="2">Uncharacterized protein</fullName>
    </submittedName>
</protein>
<evidence type="ECO:0000256" key="1">
    <source>
        <dbReference type="SAM" id="Phobius"/>
    </source>
</evidence>
<geneLocation type="plasmid" evidence="3">
    <name>11</name>
</geneLocation>
<feature type="transmembrane region" description="Helical" evidence="1">
    <location>
        <begin position="26"/>
        <end position="43"/>
    </location>
</feature>
<sequence>MNSPKLFENVSILFSSTFSLTKNLRSVLRVLIVVSFLFSLYIFEVGREDVSCGELSL</sequence>
<keyword evidence="1" id="KW-1133">Transmembrane helix</keyword>
<evidence type="ECO:0000313" key="2">
    <source>
        <dbReference type="EMBL" id="AAU86055.1"/>
    </source>
</evidence>